<dbReference type="Pfam" id="PF05816">
    <property type="entry name" value="TelA"/>
    <property type="match status" value="1"/>
</dbReference>
<feature type="compositionally biased region" description="Basic residues" evidence="1">
    <location>
        <begin position="296"/>
        <end position="309"/>
    </location>
</feature>
<feature type="compositionally biased region" description="Basic residues" evidence="1">
    <location>
        <begin position="272"/>
        <end position="288"/>
    </location>
</feature>
<dbReference type="EMBL" id="WBJZ01000018">
    <property type="protein sequence ID" value="KAB1654583.1"/>
    <property type="molecule type" value="Genomic_DNA"/>
</dbReference>
<feature type="compositionally biased region" description="Basic residues" evidence="1">
    <location>
        <begin position="52"/>
        <end position="86"/>
    </location>
</feature>
<feature type="region of interest" description="Disordered" evidence="1">
    <location>
        <begin position="649"/>
        <end position="671"/>
    </location>
</feature>
<accession>A0A7J5BQ35</accession>
<feature type="compositionally biased region" description="Low complexity" evidence="1">
    <location>
        <begin position="649"/>
        <end position="659"/>
    </location>
</feature>
<dbReference type="Proteomes" id="UP000467240">
    <property type="component" value="Unassembled WGS sequence"/>
</dbReference>
<dbReference type="AlphaFoldDB" id="A0A7J5BQ35"/>
<evidence type="ECO:0000313" key="3">
    <source>
        <dbReference type="Proteomes" id="UP000467240"/>
    </source>
</evidence>
<gene>
    <name evidence="2" type="ORF">F8O01_13555</name>
</gene>
<feature type="compositionally biased region" description="Basic residues" evidence="1">
    <location>
        <begin position="142"/>
        <end position="161"/>
    </location>
</feature>
<dbReference type="InterPro" id="IPR008863">
    <property type="entry name" value="Toxic_anion-R_TelA"/>
</dbReference>
<comment type="caution">
    <text evidence="2">The sequence shown here is derived from an EMBL/GenBank/DDBJ whole genome shotgun (WGS) entry which is preliminary data.</text>
</comment>
<proteinExistence type="predicted"/>
<name>A0A7J5BQ35_9MICO</name>
<feature type="region of interest" description="Disordered" evidence="1">
    <location>
        <begin position="257"/>
        <end position="309"/>
    </location>
</feature>
<organism evidence="2 3">
    <name type="scientific">Pseudoclavibacter chungangensis</name>
    <dbReference type="NCBI Taxonomy" id="587635"/>
    <lineage>
        <taxon>Bacteria</taxon>
        <taxon>Bacillati</taxon>
        <taxon>Actinomycetota</taxon>
        <taxon>Actinomycetes</taxon>
        <taxon>Micrococcales</taxon>
        <taxon>Microbacteriaceae</taxon>
        <taxon>Pseudoclavibacter</taxon>
    </lineage>
</organism>
<evidence type="ECO:0008006" key="4">
    <source>
        <dbReference type="Google" id="ProtNLM"/>
    </source>
</evidence>
<reference evidence="2 3" key="1">
    <citation type="submission" date="2019-09" db="EMBL/GenBank/DDBJ databases">
        <title>Phylogeny of genus Pseudoclavibacter and closely related genus.</title>
        <authorList>
            <person name="Li Y."/>
        </authorList>
    </citation>
    <scope>NUCLEOTIDE SEQUENCE [LARGE SCALE GENOMIC DNA]</scope>
    <source>
        <strain evidence="2 3">DSM 23821</strain>
    </source>
</reference>
<protein>
    <recommendedName>
        <fullName evidence="4">Toxic anion resistance protein</fullName>
    </recommendedName>
</protein>
<sequence>MSTSSPRSPNRPAAGHSTGRRHRSRACSARSGVTCDQARRGERRAPRDPVAHRYRRGARRRRAPVARARLRADRRGRHRRRHRSGRCARVLAARTVPPRARRPAARDRRRDARARRGGRRRDGAHDRAAHEPAALAIGGLHGPRRRAPAGHARARPHHRARVAPDGRRRREHALPARDRLSARDREPRDRARSHALRLLGACVPPAGRAERARPRTAGRRARGGARSRRDRRRARLDAERVRARRVPRTALRATRHRLGARRVAAPAAPRRADRRRRSGPRGSRWRGSGHRELGYRGRRPPRPRATARPRIRHHDLGRRRRHTRTPGRALMVDSRLRLAAPGAAPELGAGEIVDDVTAAELDGLLPPLPEAVERELPRRAELWLAGLDAVPRRSPDYAARIRQIEHVGRQALGGTAEALGRFLQARRKRGQGLPGGGTTAIADRLGELARLLDTLGATGARAPRERRKREAALVRVDELLVLLERDQDGLRRDNAVLSVERRALWDGLVELETHERLLAELDRVVSERIAVLERAGDPDAAVLDGEVRFVVRGRRAELRTQLAVGAQSYLAMDVVRAGNTALLDGVERARTSALAAARTAAVVTRALGERDGDAARALAEAGRIVSGVRQGADEADGGLAATLERLGARAGAGASASSAVGGGAVSRSRRR</sequence>
<feature type="compositionally biased region" description="Low complexity" evidence="1">
    <location>
        <begin position="87"/>
        <end position="98"/>
    </location>
</feature>
<evidence type="ECO:0000313" key="2">
    <source>
        <dbReference type="EMBL" id="KAB1654583.1"/>
    </source>
</evidence>
<feature type="compositionally biased region" description="Basic and acidic residues" evidence="1">
    <location>
        <begin position="162"/>
        <end position="192"/>
    </location>
</feature>
<feature type="compositionally biased region" description="Basic and acidic residues" evidence="1">
    <location>
        <begin position="120"/>
        <end position="130"/>
    </location>
</feature>
<feature type="region of interest" description="Disordered" evidence="1">
    <location>
        <begin position="1"/>
        <end position="242"/>
    </location>
</feature>
<keyword evidence="3" id="KW-1185">Reference proteome</keyword>
<feature type="compositionally biased region" description="Basic and acidic residues" evidence="1">
    <location>
        <begin position="37"/>
        <end position="51"/>
    </location>
</feature>
<dbReference type="OrthoDB" id="9778801at2"/>
<feature type="compositionally biased region" description="Basic residues" evidence="1">
    <location>
        <begin position="214"/>
        <end position="234"/>
    </location>
</feature>
<evidence type="ECO:0000256" key="1">
    <source>
        <dbReference type="SAM" id="MobiDB-lite"/>
    </source>
</evidence>